<keyword evidence="1" id="KW-0812">Transmembrane</keyword>
<dbReference type="EMBL" id="MHIH01000054">
    <property type="protein sequence ID" value="OGY47136.1"/>
    <property type="molecule type" value="Genomic_DNA"/>
</dbReference>
<accession>A0A1G1Y5P3</accession>
<protein>
    <recommendedName>
        <fullName evidence="2">DUF5667 domain-containing protein</fullName>
    </recommendedName>
</protein>
<evidence type="ECO:0000256" key="1">
    <source>
        <dbReference type="SAM" id="Phobius"/>
    </source>
</evidence>
<dbReference type="Pfam" id="PF18915">
    <property type="entry name" value="DUF5667"/>
    <property type="match status" value="1"/>
</dbReference>
<feature type="domain" description="DUF5667" evidence="2">
    <location>
        <begin position="88"/>
        <end position="202"/>
    </location>
</feature>
<keyword evidence="1" id="KW-1133">Transmembrane helix</keyword>
<reference evidence="3 4" key="1">
    <citation type="journal article" date="2016" name="Nat. Commun.">
        <title>Thousands of microbial genomes shed light on interconnected biogeochemical processes in an aquifer system.</title>
        <authorList>
            <person name="Anantharaman K."/>
            <person name="Brown C.T."/>
            <person name="Hug L.A."/>
            <person name="Sharon I."/>
            <person name="Castelle C.J."/>
            <person name="Probst A.J."/>
            <person name="Thomas B.C."/>
            <person name="Singh A."/>
            <person name="Wilkins M.J."/>
            <person name="Karaoz U."/>
            <person name="Brodie E.L."/>
            <person name="Williams K.H."/>
            <person name="Hubbard S.S."/>
            <person name="Banfield J.F."/>
        </authorList>
    </citation>
    <scope>NUCLEOTIDE SEQUENCE [LARGE SCALE GENOMIC DNA]</scope>
</reference>
<keyword evidence="1" id="KW-0472">Membrane</keyword>
<comment type="caution">
    <text evidence="3">The sequence shown here is derived from an EMBL/GenBank/DDBJ whole genome shotgun (WGS) entry which is preliminary data.</text>
</comment>
<evidence type="ECO:0000313" key="4">
    <source>
        <dbReference type="Proteomes" id="UP000178747"/>
    </source>
</evidence>
<dbReference type="Proteomes" id="UP000178747">
    <property type="component" value="Unassembled WGS sequence"/>
</dbReference>
<organism evidence="3 4">
    <name type="scientific">Candidatus Buchananbacteria bacterium RIFCSPHIGHO2_02_FULL_38_8</name>
    <dbReference type="NCBI Taxonomy" id="1797538"/>
    <lineage>
        <taxon>Bacteria</taxon>
        <taxon>Candidatus Buchananiibacteriota</taxon>
    </lineage>
</organism>
<evidence type="ECO:0000259" key="2">
    <source>
        <dbReference type="Pfam" id="PF18915"/>
    </source>
</evidence>
<proteinExistence type="predicted"/>
<gene>
    <name evidence="3" type="ORF">A3J62_00080</name>
</gene>
<name>A0A1G1Y5P3_9BACT</name>
<dbReference type="AlphaFoldDB" id="A0A1G1Y5P3"/>
<dbReference type="InterPro" id="IPR043725">
    <property type="entry name" value="DUF5667"/>
</dbReference>
<evidence type="ECO:0000313" key="3">
    <source>
        <dbReference type="EMBL" id="OGY47136.1"/>
    </source>
</evidence>
<feature type="transmembrane region" description="Helical" evidence="1">
    <location>
        <begin position="66"/>
        <end position="83"/>
    </location>
</feature>
<sequence length="429" mass="47610">MPERLIKQFNKLQKTEPSMEWAENTRNFLVAKVTQDTLGKESSWAFTLRLNSMAWVKRIAPSPTKVVSFLIIIGLIGGTNMVAQAEYIPKRPLYTVKRTFEKIELVMALTPESETKVNLKHATKRKDEAVKIAQKEDIAPEEKTENINTVVKSMEQNISAANNTLQIASESDKNSESTAKLAKEINKNVSANIKDLDKVKEISSEAVGEVVDEALDELEKAEDTSIKVLIDQVQQTNEEGQTDSSEVVSKEEVKEILNVKIQRTDEKLQKIGEKVKVVGPEQQIGGPIADKSDVNQVKENSEAAQVILEEVKVLVNDNMLSEALEKFQETSKITKESEKTISKIEKVANEVIKETASTSTDKGGVKGIIELEGEDSSEVIDLKIEDILNYAPLGGEIIQSATQTPEVGTSSLNYLYSTKAKDLLKEFEE</sequence>